<dbReference type="InterPro" id="IPR036390">
    <property type="entry name" value="WH_DNA-bd_sf"/>
</dbReference>
<dbReference type="PROSITE" id="PS50995">
    <property type="entry name" value="HTH_MARR_2"/>
    <property type="match status" value="1"/>
</dbReference>
<evidence type="ECO:0000313" key="4">
    <source>
        <dbReference type="Proteomes" id="UP001422759"/>
    </source>
</evidence>
<dbReference type="SMART" id="SM00347">
    <property type="entry name" value="HTH_MARR"/>
    <property type="match status" value="1"/>
</dbReference>
<dbReference type="Pfam" id="PF12802">
    <property type="entry name" value="MarR_2"/>
    <property type="match status" value="1"/>
</dbReference>
<dbReference type="InterPro" id="IPR036388">
    <property type="entry name" value="WH-like_DNA-bd_sf"/>
</dbReference>
<evidence type="ECO:0000259" key="2">
    <source>
        <dbReference type="PROSITE" id="PS50995"/>
    </source>
</evidence>
<dbReference type="EMBL" id="BAAANT010000002">
    <property type="protein sequence ID" value="GAA2132178.1"/>
    <property type="molecule type" value="Genomic_DNA"/>
</dbReference>
<feature type="domain" description="HTH marR-type" evidence="2">
    <location>
        <begin position="33"/>
        <end position="168"/>
    </location>
</feature>
<accession>A0ABP5KLU4</accession>
<dbReference type="SUPFAM" id="SSF46785">
    <property type="entry name" value="Winged helix' DNA-binding domain"/>
    <property type="match status" value="1"/>
</dbReference>
<proteinExistence type="predicted"/>
<dbReference type="InterPro" id="IPR000835">
    <property type="entry name" value="HTH_MarR-typ"/>
</dbReference>
<organism evidence="3 4">
    <name type="scientific">Kitasatospora kazusensis</name>
    <dbReference type="NCBI Taxonomy" id="407974"/>
    <lineage>
        <taxon>Bacteria</taxon>
        <taxon>Bacillati</taxon>
        <taxon>Actinomycetota</taxon>
        <taxon>Actinomycetes</taxon>
        <taxon>Kitasatosporales</taxon>
        <taxon>Streptomycetaceae</taxon>
        <taxon>Kitasatospora</taxon>
    </lineage>
</organism>
<sequence length="177" mass="20017">MLVGMDTHTSDPATDSATPPAVTEETPWLTAKEQQFWRAHLEVSKLLDYQLGRELQPHNLASNDYEILVVLSEAPERRLRMTDLATATLQSKSRLSHQITRMETAGLVLRQDCPGDRRGLFAQLTELGWATMQKVAPHHVRSVRAHFIDRFTPEQIDTLYAALAPVAEHLRDLRGRA</sequence>
<evidence type="ECO:0000313" key="3">
    <source>
        <dbReference type="EMBL" id="GAA2132178.1"/>
    </source>
</evidence>
<dbReference type="InterPro" id="IPR039422">
    <property type="entry name" value="MarR/SlyA-like"/>
</dbReference>
<reference evidence="4" key="1">
    <citation type="journal article" date="2019" name="Int. J. Syst. Evol. Microbiol.">
        <title>The Global Catalogue of Microorganisms (GCM) 10K type strain sequencing project: providing services to taxonomists for standard genome sequencing and annotation.</title>
        <authorList>
            <consortium name="The Broad Institute Genomics Platform"/>
            <consortium name="The Broad Institute Genome Sequencing Center for Infectious Disease"/>
            <person name="Wu L."/>
            <person name="Ma J."/>
        </authorList>
    </citation>
    <scope>NUCLEOTIDE SEQUENCE [LARGE SCALE GENOMIC DNA]</scope>
    <source>
        <strain evidence="4">JCM 14560</strain>
    </source>
</reference>
<dbReference type="PANTHER" id="PTHR33164:SF99">
    <property type="entry name" value="MARR FAMILY REGULATORY PROTEIN"/>
    <property type="match status" value="1"/>
</dbReference>
<gene>
    <name evidence="3" type="ORF">GCM10009760_06830</name>
</gene>
<dbReference type="Gene3D" id="1.10.10.10">
    <property type="entry name" value="Winged helix-like DNA-binding domain superfamily/Winged helix DNA-binding domain"/>
    <property type="match status" value="1"/>
</dbReference>
<evidence type="ECO:0000256" key="1">
    <source>
        <dbReference type="SAM" id="MobiDB-lite"/>
    </source>
</evidence>
<dbReference type="PANTHER" id="PTHR33164">
    <property type="entry name" value="TRANSCRIPTIONAL REGULATOR, MARR FAMILY"/>
    <property type="match status" value="1"/>
</dbReference>
<name>A0ABP5KLU4_9ACTN</name>
<comment type="caution">
    <text evidence="3">The sequence shown here is derived from an EMBL/GenBank/DDBJ whole genome shotgun (WGS) entry which is preliminary data.</text>
</comment>
<keyword evidence="4" id="KW-1185">Reference proteome</keyword>
<feature type="region of interest" description="Disordered" evidence="1">
    <location>
        <begin position="1"/>
        <end position="22"/>
    </location>
</feature>
<dbReference type="Proteomes" id="UP001422759">
    <property type="component" value="Unassembled WGS sequence"/>
</dbReference>
<protein>
    <submittedName>
        <fullName evidence="3">MarR family transcriptional regulator</fullName>
    </submittedName>
</protein>